<comment type="subunit">
    <text evidence="3 15">Monomer.</text>
</comment>
<comment type="catalytic activity">
    <reaction evidence="1 15">
        <text>Hydrolysis of DNA containing ring-opened 7-methylguanine residues, releasing 2,6-diamino-4-hydroxy-5-(N-methyl)formamidopyrimidine.</text>
        <dbReference type="EC" id="3.2.2.23"/>
    </reaction>
</comment>
<protein>
    <recommendedName>
        <fullName evidence="15">Formamidopyrimidine-DNA glycosylase</fullName>
        <shortName evidence="15">Fapy-DNA glycosylase</shortName>
        <ecNumber evidence="15">3.2.2.23</ecNumber>
    </recommendedName>
    <alternativeName>
        <fullName evidence="15">DNA-(apurinic or apyrimidinic site) lyase MutM</fullName>
        <shortName evidence="15">AP lyase MutM</shortName>
        <ecNumber evidence="15">4.2.99.18</ecNumber>
    </alternativeName>
</protein>
<evidence type="ECO:0000256" key="2">
    <source>
        <dbReference type="ARBA" id="ARBA00009409"/>
    </source>
</evidence>
<proteinExistence type="inferred from homology"/>
<dbReference type="PANTHER" id="PTHR22993:SF9">
    <property type="entry name" value="FORMAMIDOPYRIMIDINE-DNA GLYCOSYLASE"/>
    <property type="match status" value="1"/>
</dbReference>
<dbReference type="InterPro" id="IPR020629">
    <property type="entry name" value="FPG_Glyclase"/>
</dbReference>
<keyword evidence="19" id="KW-1185">Reference proteome</keyword>
<dbReference type="SMART" id="SM00898">
    <property type="entry name" value="Fapy_DNA_glyco"/>
    <property type="match status" value="1"/>
</dbReference>
<dbReference type="PANTHER" id="PTHR22993">
    <property type="entry name" value="FORMAMIDOPYRIMIDINE-DNA GLYCOSYLASE"/>
    <property type="match status" value="1"/>
</dbReference>
<reference evidence="18 19" key="1">
    <citation type="submission" date="2021-07" db="EMBL/GenBank/DDBJ databases">
        <title>Sphingomonas sp.</title>
        <authorList>
            <person name="Feng G."/>
            <person name="Li J."/>
            <person name="Pan M."/>
        </authorList>
    </citation>
    <scope>NUCLEOTIDE SEQUENCE [LARGE SCALE GENOMIC DNA]</scope>
    <source>
        <strain evidence="18 19">RRHST34</strain>
    </source>
</reference>
<keyword evidence="11 15" id="KW-0456">Lyase</keyword>
<dbReference type="GO" id="GO:0008534">
    <property type="term" value="F:oxidized purine nucleobase lesion DNA N-glycosylase activity"/>
    <property type="evidence" value="ECO:0007669"/>
    <property type="project" value="UniProtKB-EC"/>
</dbReference>
<dbReference type="SMART" id="SM01232">
    <property type="entry name" value="H2TH"/>
    <property type="match status" value="1"/>
</dbReference>
<dbReference type="SUPFAM" id="SSF81624">
    <property type="entry name" value="N-terminal domain of MutM-like DNA repair proteins"/>
    <property type="match status" value="1"/>
</dbReference>
<dbReference type="PROSITE" id="PS51066">
    <property type="entry name" value="ZF_FPG_2"/>
    <property type="match status" value="1"/>
</dbReference>
<keyword evidence="13 15" id="KW-0326">Glycosidase</keyword>
<dbReference type="EMBL" id="JAHXZN010000001">
    <property type="protein sequence ID" value="MBW6529837.1"/>
    <property type="molecule type" value="Genomic_DNA"/>
</dbReference>
<comment type="caution">
    <text evidence="18">The sequence shown here is derived from an EMBL/GenBank/DDBJ whole genome shotgun (WGS) entry which is preliminary data.</text>
</comment>
<keyword evidence="9 15" id="KW-0238">DNA-binding</keyword>
<accession>A0ABS7BJQ3</accession>
<dbReference type="Proteomes" id="UP000759103">
    <property type="component" value="Unassembled WGS sequence"/>
</dbReference>
<dbReference type="SUPFAM" id="SSF46946">
    <property type="entry name" value="S13-like H2TH domain"/>
    <property type="match status" value="1"/>
</dbReference>
<keyword evidence="8 15" id="KW-0862">Zinc</keyword>
<dbReference type="GO" id="GO:0140078">
    <property type="term" value="F:class I DNA-(apurinic or apyrimidinic site) endonuclease activity"/>
    <property type="evidence" value="ECO:0007669"/>
    <property type="project" value="UniProtKB-EC"/>
</dbReference>
<dbReference type="InterPro" id="IPR012319">
    <property type="entry name" value="FPG_cat"/>
</dbReference>
<evidence type="ECO:0000256" key="1">
    <source>
        <dbReference type="ARBA" id="ARBA00001668"/>
    </source>
</evidence>
<evidence type="ECO:0000256" key="7">
    <source>
        <dbReference type="ARBA" id="ARBA00022801"/>
    </source>
</evidence>
<evidence type="ECO:0000256" key="13">
    <source>
        <dbReference type="ARBA" id="ARBA00023295"/>
    </source>
</evidence>
<evidence type="ECO:0000313" key="18">
    <source>
        <dbReference type="EMBL" id="MBW6529837.1"/>
    </source>
</evidence>
<feature type="active site" description="Proton donor; for beta-elimination activity" evidence="15">
    <location>
        <position position="58"/>
    </location>
</feature>
<dbReference type="Pfam" id="PF06831">
    <property type="entry name" value="H2TH"/>
    <property type="match status" value="1"/>
</dbReference>
<feature type="domain" description="FPG-type" evidence="16">
    <location>
        <begin position="237"/>
        <end position="270"/>
    </location>
</feature>
<organism evidence="18 19">
    <name type="scientific">Sphingomonas citri</name>
    <dbReference type="NCBI Taxonomy" id="2862499"/>
    <lineage>
        <taxon>Bacteria</taxon>
        <taxon>Pseudomonadati</taxon>
        <taxon>Pseudomonadota</taxon>
        <taxon>Alphaproteobacteria</taxon>
        <taxon>Sphingomonadales</taxon>
        <taxon>Sphingomonadaceae</taxon>
        <taxon>Sphingomonas</taxon>
    </lineage>
</organism>
<evidence type="ECO:0000256" key="12">
    <source>
        <dbReference type="ARBA" id="ARBA00023268"/>
    </source>
</evidence>
<keyword evidence="4 15" id="KW-0479">Metal-binding</keyword>
<evidence type="ECO:0000256" key="4">
    <source>
        <dbReference type="ARBA" id="ARBA00022723"/>
    </source>
</evidence>
<dbReference type="SUPFAM" id="SSF57716">
    <property type="entry name" value="Glucocorticoid receptor-like (DNA-binding domain)"/>
    <property type="match status" value="1"/>
</dbReference>
<dbReference type="CDD" id="cd08966">
    <property type="entry name" value="EcFpg-like_N"/>
    <property type="match status" value="1"/>
</dbReference>
<evidence type="ECO:0000259" key="17">
    <source>
        <dbReference type="PROSITE" id="PS51068"/>
    </source>
</evidence>
<keyword evidence="10 15" id="KW-0234">DNA repair</keyword>
<evidence type="ECO:0000256" key="15">
    <source>
        <dbReference type="HAMAP-Rule" id="MF_00103"/>
    </source>
</evidence>
<dbReference type="InterPro" id="IPR015886">
    <property type="entry name" value="H2TH_FPG"/>
</dbReference>
<dbReference type="Gene3D" id="3.20.190.10">
    <property type="entry name" value="MutM-like, N-terminal"/>
    <property type="match status" value="1"/>
</dbReference>
<evidence type="ECO:0000256" key="8">
    <source>
        <dbReference type="ARBA" id="ARBA00022833"/>
    </source>
</evidence>
<keyword evidence="12 15" id="KW-0511">Multifunctional enzyme</keyword>
<dbReference type="HAMAP" id="MF_00103">
    <property type="entry name" value="Fapy_DNA_glycosyl"/>
    <property type="match status" value="1"/>
</dbReference>
<name>A0ABS7BJQ3_9SPHN</name>
<keyword evidence="5 15" id="KW-0227">DNA damage</keyword>
<dbReference type="InterPro" id="IPR035937">
    <property type="entry name" value="FPG_N"/>
</dbReference>
<dbReference type="EC" id="4.2.99.18" evidence="15"/>
<dbReference type="EC" id="3.2.2.23" evidence="15"/>
<feature type="active site" description="Proton donor" evidence="15">
    <location>
        <position position="3"/>
    </location>
</feature>
<dbReference type="NCBIfam" id="NF002211">
    <property type="entry name" value="PRK01103.1"/>
    <property type="match status" value="1"/>
</dbReference>
<dbReference type="PROSITE" id="PS01242">
    <property type="entry name" value="ZF_FPG_1"/>
    <property type="match status" value="1"/>
</dbReference>
<dbReference type="Pfam" id="PF01149">
    <property type="entry name" value="Fapy_DNA_glyco"/>
    <property type="match status" value="1"/>
</dbReference>
<evidence type="ECO:0000256" key="10">
    <source>
        <dbReference type="ARBA" id="ARBA00023204"/>
    </source>
</evidence>
<evidence type="ECO:0000313" key="19">
    <source>
        <dbReference type="Proteomes" id="UP000759103"/>
    </source>
</evidence>
<feature type="binding site" evidence="15">
    <location>
        <position position="90"/>
    </location>
    <ligand>
        <name>DNA</name>
        <dbReference type="ChEBI" id="CHEBI:16991"/>
    </ligand>
</feature>
<feature type="domain" description="Formamidopyrimidine-DNA glycosylase catalytic" evidence="17">
    <location>
        <begin position="2"/>
        <end position="112"/>
    </location>
</feature>
<evidence type="ECO:0000256" key="5">
    <source>
        <dbReference type="ARBA" id="ARBA00022763"/>
    </source>
</evidence>
<evidence type="ECO:0000256" key="14">
    <source>
        <dbReference type="ARBA" id="ARBA00044632"/>
    </source>
</evidence>
<dbReference type="InterPro" id="IPR010979">
    <property type="entry name" value="Ribosomal_uS13-like_H2TH"/>
</dbReference>
<dbReference type="PROSITE" id="PS51068">
    <property type="entry name" value="FPG_CAT"/>
    <property type="match status" value="1"/>
</dbReference>
<dbReference type="Gene3D" id="1.10.8.50">
    <property type="match status" value="1"/>
</dbReference>
<comment type="function">
    <text evidence="15">Involved in base excision repair of DNA damaged by oxidation or by mutagenic agents. Acts as DNA glycosylase that recognizes and removes damaged bases. Has a preference for oxidized purines, such as 7,8-dihydro-8-oxoguanine (8-oxoG). Has AP (apurinic/apyrimidinic) lyase activity and introduces nicks in the DNA strand. Cleaves the DNA backbone by beta-delta elimination to generate a single-strand break at the site of the removed base with both 3'- and 5'-phosphates.</text>
</comment>
<feature type="active site" description="Schiff-base intermediate with DNA" evidence="15">
    <location>
        <position position="2"/>
    </location>
</feature>
<gene>
    <name evidence="15 18" type="primary">mutM</name>
    <name evidence="15" type="synonym">fpg</name>
    <name evidence="18" type="ORF">KZ820_03745</name>
</gene>
<evidence type="ECO:0000256" key="3">
    <source>
        <dbReference type="ARBA" id="ARBA00011245"/>
    </source>
</evidence>
<keyword evidence="7 15" id="KW-0378">Hydrolase</keyword>
<evidence type="ECO:0000256" key="9">
    <source>
        <dbReference type="ARBA" id="ARBA00023125"/>
    </source>
</evidence>
<sequence>MPELPEVETTVRGLTPVLLDATLARVEPRRGDLRRPFPAELRQRLTGARVTALSRRAKYGLIDTDRGDTLIFHLGMSGRWRVDPAELLAHDHLLIETQAGRRLALNDPRRFGSVDLWPTDELAHFPAFGALGPEPLGPAFTADHLRTALAGKTTSIKLALLDQRVVAGLGNIYVCEALYHARINPRRAAGRIARSRLQRLVEAVHDVLESAIAAGGSSLRDYARPDGELGYFSKQFAVYGREGEPCGCGGTVHRYAEGGRSTFWCPACQRG</sequence>
<feature type="binding site" evidence="15">
    <location>
        <position position="152"/>
    </location>
    <ligand>
        <name>DNA</name>
        <dbReference type="ChEBI" id="CHEBI:16991"/>
    </ligand>
</feature>
<comment type="catalytic activity">
    <reaction evidence="14 15">
        <text>2'-deoxyribonucleotide-(2'-deoxyribose 5'-phosphate)-2'-deoxyribonucleotide-DNA = a 3'-end 2'-deoxyribonucleotide-(2,3-dehydro-2,3-deoxyribose 5'-phosphate)-DNA + a 5'-end 5'-phospho-2'-deoxyribonucleoside-DNA + H(+)</text>
        <dbReference type="Rhea" id="RHEA:66592"/>
        <dbReference type="Rhea" id="RHEA-COMP:13180"/>
        <dbReference type="Rhea" id="RHEA-COMP:16897"/>
        <dbReference type="Rhea" id="RHEA-COMP:17067"/>
        <dbReference type="ChEBI" id="CHEBI:15378"/>
        <dbReference type="ChEBI" id="CHEBI:136412"/>
        <dbReference type="ChEBI" id="CHEBI:157695"/>
        <dbReference type="ChEBI" id="CHEBI:167181"/>
        <dbReference type="EC" id="4.2.99.18"/>
    </reaction>
</comment>
<dbReference type="InterPro" id="IPR015887">
    <property type="entry name" value="DNA_glyclase_Znf_dom_DNA_BS"/>
</dbReference>
<feature type="active site" description="Proton donor; for delta-elimination activity" evidence="15">
    <location>
        <position position="260"/>
    </location>
</feature>
<dbReference type="InterPro" id="IPR000214">
    <property type="entry name" value="Znf_DNA_glyclase/AP_lyase"/>
</dbReference>
<evidence type="ECO:0000256" key="11">
    <source>
        <dbReference type="ARBA" id="ARBA00023239"/>
    </source>
</evidence>
<dbReference type="NCBIfam" id="TIGR00577">
    <property type="entry name" value="fpg"/>
    <property type="match status" value="1"/>
</dbReference>
<comment type="similarity">
    <text evidence="2 15">Belongs to the FPG family.</text>
</comment>
<evidence type="ECO:0000256" key="6">
    <source>
        <dbReference type="ARBA" id="ARBA00022771"/>
    </source>
</evidence>
<comment type="cofactor">
    <cofactor evidence="15">
        <name>Zn(2+)</name>
        <dbReference type="ChEBI" id="CHEBI:29105"/>
    </cofactor>
    <text evidence="15">Binds 1 zinc ion per subunit.</text>
</comment>
<keyword evidence="6 15" id="KW-0863">Zinc-finger</keyword>
<feature type="binding site" evidence="15">
    <location>
        <position position="109"/>
    </location>
    <ligand>
        <name>DNA</name>
        <dbReference type="ChEBI" id="CHEBI:16991"/>
    </ligand>
</feature>
<evidence type="ECO:0000259" key="16">
    <source>
        <dbReference type="PROSITE" id="PS51066"/>
    </source>
</evidence>
<dbReference type="RefSeq" id="WP_219747309.1">
    <property type="nucleotide sequence ID" value="NZ_JAHXZN010000001.1"/>
</dbReference>